<evidence type="ECO:0000256" key="1">
    <source>
        <dbReference type="SAM" id="MobiDB-lite"/>
    </source>
</evidence>
<feature type="region of interest" description="Disordered" evidence="1">
    <location>
        <begin position="1"/>
        <end position="25"/>
    </location>
</feature>
<dbReference type="EMBL" id="GBRH01162373">
    <property type="protein sequence ID" value="JAE35523.1"/>
    <property type="molecule type" value="Transcribed_RNA"/>
</dbReference>
<organism evidence="2">
    <name type="scientific">Arundo donax</name>
    <name type="common">Giant reed</name>
    <name type="synonym">Donax arundinaceus</name>
    <dbReference type="NCBI Taxonomy" id="35708"/>
    <lineage>
        <taxon>Eukaryota</taxon>
        <taxon>Viridiplantae</taxon>
        <taxon>Streptophyta</taxon>
        <taxon>Embryophyta</taxon>
        <taxon>Tracheophyta</taxon>
        <taxon>Spermatophyta</taxon>
        <taxon>Magnoliopsida</taxon>
        <taxon>Liliopsida</taxon>
        <taxon>Poales</taxon>
        <taxon>Poaceae</taxon>
        <taxon>PACMAD clade</taxon>
        <taxon>Arundinoideae</taxon>
        <taxon>Arundineae</taxon>
        <taxon>Arundo</taxon>
    </lineage>
</organism>
<proteinExistence type="predicted"/>
<name>A0A0A9HRJ3_ARUDO</name>
<feature type="compositionally biased region" description="Basic and acidic residues" evidence="1">
    <location>
        <begin position="1"/>
        <end position="10"/>
    </location>
</feature>
<reference evidence="2" key="1">
    <citation type="submission" date="2014-09" db="EMBL/GenBank/DDBJ databases">
        <authorList>
            <person name="Magalhaes I.L.F."/>
            <person name="Oliveira U."/>
            <person name="Santos F.R."/>
            <person name="Vidigal T.H.D.A."/>
            <person name="Brescovit A.D."/>
            <person name="Santos A.J."/>
        </authorList>
    </citation>
    <scope>NUCLEOTIDE SEQUENCE</scope>
    <source>
        <tissue evidence="2">Shoot tissue taken approximately 20 cm above the soil surface</tissue>
    </source>
</reference>
<sequence>MRVFSLDHSRPHGAGSGVRRDAISS</sequence>
<protein>
    <submittedName>
        <fullName evidence="2">Uncharacterized protein</fullName>
    </submittedName>
</protein>
<evidence type="ECO:0000313" key="2">
    <source>
        <dbReference type="EMBL" id="JAE35523.1"/>
    </source>
</evidence>
<accession>A0A0A9HRJ3</accession>
<dbReference type="AlphaFoldDB" id="A0A0A9HRJ3"/>
<reference evidence="2" key="2">
    <citation type="journal article" date="2015" name="Data Brief">
        <title>Shoot transcriptome of the giant reed, Arundo donax.</title>
        <authorList>
            <person name="Barrero R.A."/>
            <person name="Guerrero F.D."/>
            <person name="Moolhuijzen P."/>
            <person name="Goolsby J.A."/>
            <person name="Tidwell J."/>
            <person name="Bellgard S.E."/>
            <person name="Bellgard M.I."/>
        </authorList>
    </citation>
    <scope>NUCLEOTIDE SEQUENCE</scope>
    <source>
        <tissue evidence="2">Shoot tissue taken approximately 20 cm above the soil surface</tissue>
    </source>
</reference>